<comment type="caution">
    <text evidence="2">The sequence shown here is derived from an EMBL/GenBank/DDBJ whole genome shotgun (WGS) entry which is preliminary data.</text>
</comment>
<proteinExistence type="predicted"/>
<dbReference type="Proteomes" id="UP001266305">
    <property type="component" value="Unassembled WGS sequence"/>
</dbReference>
<gene>
    <name evidence="2" type="ORF">P7K49_026548</name>
</gene>
<keyword evidence="3" id="KW-1185">Reference proteome</keyword>
<accession>A0ABQ9UDI3</accession>
<reference evidence="2 3" key="1">
    <citation type="submission" date="2023-05" db="EMBL/GenBank/DDBJ databases">
        <title>B98-5 Cell Line De Novo Hybrid Assembly: An Optical Mapping Approach.</title>
        <authorList>
            <person name="Kananen K."/>
            <person name="Auerbach J.A."/>
            <person name="Kautto E."/>
            <person name="Blachly J.S."/>
        </authorList>
    </citation>
    <scope>NUCLEOTIDE SEQUENCE [LARGE SCALE GENOMIC DNA]</scope>
    <source>
        <strain evidence="2">B95-8</strain>
        <tissue evidence="2">Cell line</tissue>
    </source>
</reference>
<dbReference type="EMBL" id="JASSZA010000013">
    <property type="protein sequence ID" value="KAK2095132.1"/>
    <property type="molecule type" value="Genomic_DNA"/>
</dbReference>
<protein>
    <submittedName>
        <fullName evidence="2">Uncharacterized protein</fullName>
    </submittedName>
</protein>
<sequence>MTRNAAGLCANNGCATTPPCAQCMVPGMNGHPGASAPAPVAVAFGIARAPVGPPSLGATPVRAQRSKRSSATLPCAL</sequence>
<name>A0ABQ9UDI3_SAGOE</name>
<evidence type="ECO:0000313" key="2">
    <source>
        <dbReference type="EMBL" id="KAK2095132.1"/>
    </source>
</evidence>
<feature type="region of interest" description="Disordered" evidence="1">
    <location>
        <begin position="55"/>
        <end position="77"/>
    </location>
</feature>
<evidence type="ECO:0000256" key="1">
    <source>
        <dbReference type="SAM" id="MobiDB-lite"/>
    </source>
</evidence>
<feature type="non-terminal residue" evidence="2">
    <location>
        <position position="77"/>
    </location>
</feature>
<organism evidence="2 3">
    <name type="scientific">Saguinus oedipus</name>
    <name type="common">Cotton-top tamarin</name>
    <name type="synonym">Oedipomidas oedipus</name>
    <dbReference type="NCBI Taxonomy" id="9490"/>
    <lineage>
        <taxon>Eukaryota</taxon>
        <taxon>Metazoa</taxon>
        <taxon>Chordata</taxon>
        <taxon>Craniata</taxon>
        <taxon>Vertebrata</taxon>
        <taxon>Euteleostomi</taxon>
        <taxon>Mammalia</taxon>
        <taxon>Eutheria</taxon>
        <taxon>Euarchontoglires</taxon>
        <taxon>Primates</taxon>
        <taxon>Haplorrhini</taxon>
        <taxon>Platyrrhini</taxon>
        <taxon>Cebidae</taxon>
        <taxon>Callitrichinae</taxon>
        <taxon>Saguinus</taxon>
    </lineage>
</organism>
<evidence type="ECO:0000313" key="3">
    <source>
        <dbReference type="Proteomes" id="UP001266305"/>
    </source>
</evidence>